<feature type="compositionally biased region" description="Basic and acidic residues" evidence="1">
    <location>
        <begin position="360"/>
        <end position="370"/>
    </location>
</feature>
<dbReference type="Proteomes" id="UP001146351">
    <property type="component" value="Unassembled WGS sequence"/>
</dbReference>
<dbReference type="AlphaFoldDB" id="A0A9W9IA65"/>
<feature type="compositionally biased region" description="Polar residues" evidence="1">
    <location>
        <begin position="395"/>
        <end position="411"/>
    </location>
</feature>
<feature type="compositionally biased region" description="Basic and acidic residues" evidence="1">
    <location>
        <begin position="511"/>
        <end position="522"/>
    </location>
</feature>
<feature type="compositionally biased region" description="Polar residues" evidence="1">
    <location>
        <begin position="12"/>
        <end position="22"/>
    </location>
</feature>
<feature type="compositionally biased region" description="Basic residues" evidence="1">
    <location>
        <begin position="501"/>
        <end position="510"/>
    </location>
</feature>
<organism evidence="3 4">
    <name type="scientific">Penicillium capsulatum</name>
    <dbReference type="NCBI Taxonomy" id="69766"/>
    <lineage>
        <taxon>Eukaryota</taxon>
        <taxon>Fungi</taxon>
        <taxon>Dikarya</taxon>
        <taxon>Ascomycota</taxon>
        <taxon>Pezizomycotina</taxon>
        <taxon>Eurotiomycetes</taxon>
        <taxon>Eurotiomycetidae</taxon>
        <taxon>Eurotiales</taxon>
        <taxon>Aspergillaceae</taxon>
        <taxon>Penicillium</taxon>
    </lineage>
</organism>
<reference evidence="3" key="2">
    <citation type="journal article" date="2023" name="IMA Fungus">
        <title>Comparative genomic study of the Penicillium genus elucidates a diverse pangenome and 15 lateral gene transfer events.</title>
        <authorList>
            <person name="Petersen C."/>
            <person name="Sorensen T."/>
            <person name="Nielsen M.R."/>
            <person name="Sondergaard T.E."/>
            <person name="Sorensen J.L."/>
            <person name="Fitzpatrick D.A."/>
            <person name="Frisvad J.C."/>
            <person name="Nielsen K.L."/>
        </authorList>
    </citation>
    <scope>NUCLEOTIDE SEQUENCE</scope>
    <source>
        <strain evidence="3">IBT 21917</strain>
    </source>
</reference>
<accession>A0A9W9IA65</accession>
<feature type="compositionally biased region" description="Polar residues" evidence="1">
    <location>
        <begin position="116"/>
        <end position="125"/>
    </location>
</feature>
<evidence type="ECO:0000313" key="4">
    <source>
        <dbReference type="Proteomes" id="UP001146351"/>
    </source>
</evidence>
<gene>
    <name evidence="3" type="ORF">N7492_004602</name>
</gene>
<evidence type="ECO:0000259" key="2">
    <source>
        <dbReference type="Pfam" id="PF20994"/>
    </source>
</evidence>
<dbReference type="EMBL" id="JAPQKO010000003">
    <property type="protein sequence ID" value="KAJ5172009.1"/>
    <property type="molecule type" value="Genomic_DNA"/>
</dbReference>
<comment type="caution">
    <text evidence="3">The sequence shown here is derived from an EMBL/GenBank/DDBJ whole genome shotgun (WGS) entry which is preliminary data.</text>
</comment>
<feature type="compositionally biased region" description="Basic residues" evidence="1">
    <location>
        <begin position="457"/>
        <end position="467"/>
    </location>
</feature>
<reference evidence="3" key="1">
    <citation type="submission" date="2022-11" db="EMBL/GenBank/DDBJ databases">
        <authorList>
            <person name="Petersen C."/>
        </authorList>
    </citation>
    <scope>NUCLEOTIDE SEQUENCE</scope>
    <source>
        <strain evidence="3">IBT 21917</strain>
    </source>
</reference>
<evidence type="ECO:0000256" key="1">
    <source>
        <dbReference type="SAM" id="MobiDB-lite"/>
    </source>
</evidence>
<feature type="compositionally biased region" description="Polar residues" evidence="1">
    <location>
        <begin position="552"/>
        <end position="563"/>
    </location>
</feature>
<proteinExistence type="predicted"/>
<feature type="compositionally biased region" description="Low complexity" evidence="1">
    <location>
        <begin position="73"/>
        <end position="95"/>
    </location>
</feature>
<feature type="compositionally biased region" description="Polar residues" evidence="1">
    <location>
        <begin position="235"/>
        <end position="252"/>
    </location>
</feature>
<protein>
    <recommendedName>
        <fullName evidence="2">Inner kinetochore subunit AME1 domain-containing protein</fullName>
    </recommendedName>
</protein>
<feature type="compositionally biased region" description="Polar residues" evidence="1">
    <location>
        <begin position="349"/>
        <end position="359"/>
    </location>
</feature>
<evidence type="ECO:0000313" key="3">
    <source>
        <dbReference type="EMBL" id="KAJ5172009.1"/>
    </source>
</evidence>
<feature type="compositionally biased region" description="Acidic residues" evidence="1">
    <location>
        <begin position="475"/>
        <end position="487"/>
    </location>
</feature>
<feature type="region of interest" description="Disordered" evidence="1">
    <location>
        <begin position="1"/>
        <end position="590"/>
    </location>
</feature>
<dbReference type="OrthoDB" id="5377952at2759"/>
<sequence length="821" mass="88902">MIGPGLTPTAVGVSTSPINTTRLSRRRSSKMASTREERLQMRQRGAGTRKIQQVDFGFSFGGPETGAPGSASIPLIPEPAQAPQLPAALATATPPSKAAQPGAQGDSRPQRIPRSARNQVPQRPSTYDIPSDEGPGELLSNKKRRLNPPTETVESPSRRNLRRSPNRDPAPIQNGKTAEAQQRETAENAPPVSTQSIPEPPVDAHTVEAAEGNSGTRALIVADAADATSHESRAHTTPASDQQATSNGTPQSHELPPITQPAEQHDSSERNKNRKSRSLQANKSTRAVPDPSVKRSSPRTRSPPLQRGQKSKADTRKHWASNDAPETGQEQVSASRHDPETEEAPIGTGKQNEQNQRSSENTRKSQRQDRVTANAEISPELSPDRASSGDPAGTGESQQGSPTESASQADKSGTRNRRKRQATQKANAQPDFEVEAEVGQRESSPTEPAQASEAPKASKHPGRKSTKKAQAQAEPEPEVEVEAEPEQPESGRASKPAPSKSRGKAGGRNKRTTETQTTKDRPTATPREPDEAESESPAPAGPSKSERKGKKSNQTETQATGSEETPEQEDAAPRRSTRRPREPRGETVPVTVHRLANTIAFETSLVDAGEDDADDVAARQKKLPNRGGVNPADVLGQICRETLEKTLAALKSGIDKETNQNKRAEWTRKRRAVEAYGTELDGRLLDLSEMLDSNFVLGVQAKKAKRDLMDLRGHLYKVRRERESVALQMDAVRAKHMEEENAKTARMSINNSLHSLELALDRSQNRAPSSSEPISVDLDFLLRTVADDVSSRAPGAQGGLLHQIRSFNAQLESTARSLERP</sequence>
<keyword evidence="4" id="KW-1185">Reference proteome</keyword>
<dbReference type="InterPro" id="IPR048743">
    <property type="entry name" value="AME1"/>
</dbReference>
<dbReference type="Pfam" id="PF20994">
    <property type="entry name" value="CENPU"/>
    <property type="match status" value="1"/>
</dbReference>
<feature type="domain" description="Inner kinetochore subunit AME1" evidence="2">
    <location>
        <begin position="583"/>
        <end position="813"/>
    </location>
</feature>
<name>A0A9W9IA65_9EURO</name>